<protein>
    <submittedName>
        <fullName evidence="2">Dihydrodipicolinate synthase family protein</fullName>
    </submittedName>
</protein>
<dbReference type="EMBL" id="JAFEUC010000001">
    <property type="protein sequence ID" value="MBM7074984.1"/>
    <property type="molecule type" value="Genomic_DNA"/>
</dbReference>
<evidence type="ECO:0000313" key="3">
    <source>
        <dbReference type="Proteomes" id="UP001518872"/>
    </source>
</evidence>
<reference evidence="2 3" key="1">
    <citation type="submission" date="2021-02" db="EMBL/GenBank/DDBJ databases">
        <authorList>
            <person name="Ra J.-S."/>
        </authorList>
    </citation>
    <scope>NUCLEOTIDE SEQUENCE [LARGE SCALE GENOMIC DNA]</scope>
    <source>
        <strain evidence="2 3">MMS20-R1-14</strain>
    </source>
</reference>
<evidence type="ECO:0000256" key="1">
    <source>
        <dbReference type="ARBA" id="ARBA00023239"/>
    </source>
</evidence>
<accession>A0ABS2IP79</accession>
<dbReference type="InterPro" id="IPR002220">
    <property type="entry name" value="DapA-like"/>
</dbReference>
<dbReference type="Proteomes" id="UP001518872">
    <property type="component" value="Unassembled WGS sequence"/>
</dbReference>
<organism evidence="2 3">
    <name type="scientific">Micromonospora humida</name>
    <dbReference type="NCBI Taxonomy" id="2809018"/>
    <lineage>
        <taxon>Bacteria</taxon>
        <taxon>Bacillati</taxon>
        <taxon>Actinomycetota</taxon>
        <taxon>Actinomycetes</taxon>
        <taxon>Micromonosporales</taxon>
        <taxon>Micromonosporaceae</taxon>
        <taxon>Micromonospora</taxon>
    </lineage>
</organism>
<sequence length="381" mass="40017">MHGSPLVGCAAGGATAGALPCAAGGPVRKVHRGSTDKRTAPTATVPAIVRSTVVIDDRKVPVRWAAGRRRAGGNARVTAGRPWRGVLVAVTTPFRDDLGVDFDRLQEHVRWLAEAGCHGVTPCASVGEYRALSDDERADVVRATVQAAPPGCAVLPGVGGYGSRQSRRWAEQAAAAGAHGVLAPPPDGYPAGDADVVAHYREVTAVGLPVVAHNDPYETRVDLTPELLARVAETDGIVAVEEFSGDVRRVHRIRDLCPHVDVLAGADDVLLELVLCGARGWVSGLSNALPRPALRLYDLCAAGDLARALPLYAELHPAFGWGSRPEAVQAIKLAMDAAGRFGGRCRPPRGPLPPPAAARLHRDLVRALSVTVDPVTDGRPR</sequence>
<dbReference type="PANTHER" id="PTHR12128:SF72">
    <property type="entry name" value="DIHYDRODIPICOLINATE SYNTHASE"/>
    <property type="match status" value="1"/>
</dbReference>
<dbReference type="PANTHER" id="PTHR12128">
    <property type="entry name" value="DIHYDRODIPICOLINATE SYNTHASE"/>
    <property type="match status" value="1"/>
</dbReference>
<dbReference type="CDD" id="cd00408">
    <property type="entry name" value="DHDPS-like"/>
    <property type="match status" value="1"/>
</dbReference>
<keyword evidence="1" id="KW-0456">Lyase</keyword>
<dbReference type="InterPro" id="IPR013785">
    <property type="entry name" value="Aldolase_TIM"/>
</dbReference>
<dbReference type="Pfam" id="PF00701">
    <property type="entry name" value="DHDPS"/>
    <property type="match status" value="1"/>
</dbReference>
<comment type="caution">
    <text evidence="2">The sequence shown here is derived from an EMBL/GenBank/DDBJ whole genome shotgun (WGS) entry which is preliminary data.</text>
</comment>
<proteinExistence type="predicted"/>
<dbReference type="SMART" id="SM01130">
    <property type="entry name" value="DHDPS"/>
    <property type="match status" value="1"/>
</dbReference>
<dbReference type="PRINTS" id="PR00146">
    <property type="entry name" value="DHPICSNTHASE"/>
</dbReference>
<name>A0ABS2IP79_9ACTN</name>
<gene>
    <name evidence="2" type="ORF">JQX11_01260</name>
</gene>
<evidence type="ECO:0000313" key="2">
    <source>
        <dbReference type="EMBL" id="MBM7074984.1"/>
    </source>
</evidence>
<keyword evidence="3" id="KW-1185">Reference proteome</keyword>
<dbReference type="Gene3D" id="3.20.20.70">
    <property type="entry name" value="Aldolase class I"/>
    <property type="match status" value="1"/>
</dbReference>
<dbReference type="SUPFAM" id="SSF51569">
    <property type="entry name" value="Aldolase"/>
    <property type="match status" value="1"/>
</dbReference>